<dbReference type="SMART" id="SM00184">
    <property type="entry name" value="RING"/>
    <property type="match status" value="1"/>
</dbReference>
<keyword evidence="5" id="KW-0479">Metal-binding</keyword>
<protein>
    <submittedName>
        <fullName evidence="14">Uncharacterized protein</fullName>
    </submittedName>
</protein>
<reference evidence="14 15" key="1">
    <citation type="submission" date="2024-11" db="EMBL/GenBank/DDBJ databases">
        <title>Chromosome-level genome assembly of the freshwater bivalve Anodonta woodiana.</title>
        <authorList>
            <person name="Chen X."/>
        </authorList>
    </citation>
    <scope>NUCLEOTIDE SEQUENCE [LARGE SCALE GENOMIC DNA]</scope>
    <source>
        <strain evidence="14">MN2024</strain>
        <tissue evidence="14">Gills</tissue>
    </source>
</reference>
<evidence type="ECO:0000256" key="9">
    <source>
        <dbReference type="ARBA" id="ARBA00023242"/>
    </source>
</evidence>
<dbReference type="GO" id="GO:0008270">
    <property type="term" value="F:zinc ion binding"/>
    <property type="evidence" value="ECO:0007669"/>
    <property type="project" value="UniProtKB-KW"/>
</dbReference>
<organism evidence="14 15">
    <name type="scientific">Sinanodonta woodiana</name>
    <name type="common">Chinese pond mussel</name>
    <name type="synonym">Anodonta woodiana</name>
    <dbReference type="NCBI Taxonomy" id="1069815"/>
    <lineage>
        <taxon>Eukaryota</taxon>
        <taxon>Metazoa</taxon>
        <taxon>Spiralia</taxon>
        <taxon>Lophotrochozoa</taxon>
        <taxon>Mollusca</taxon>
        <taxon>Bivalvia</taxon>
        <taxon>Autobranchia</taxon>
        <taxon>Heteroconchia</taxon>
        <taxon>Palaeoheterodonta</taxon>
        <taxon>Unionida</taxon>
        <taxon>Unionoidea</taxon>
        <taxon>Unionidae</taxon>
        <taxon>Unioninae</taxon>
        <taxon>Sinanodonta</taxon>
    </lineage>
</organism>
<evidence type="ECO:0000313" key="14">
    <source>
        <dbReference type="EMBL" id="KAL3865236.1"/>
    </source>
</evidence>
<feature type="domain" description="Macro" evidence="13">
    <location>
        <begin position="3192"/>
        <end position="3378"/>
    </location>
</feature>
<evidence type="ECO:0000256" key="1">
    <source>
        <dbReference type="ARBA" id="ARBA00004123"/>
    </source>
</evidence>
<evidence type="ECO:0000256" key="3">
    <source>
        <dbReference type="ARBA" id="ARBA00022676"/>
    </source>
</evidence>
<dbReference type="SUPFAM" id="SSF52949">
    <property type="entry name" value="Macro domain-like"/>
    <property type="match status" value="3"/>
</dbReference>
<dbReference type="Gene3D" id="3.40.220.10">
    <property type="entry name" value="Leucine Aminopeptidase, subunit E, domain 1"/>
    <property type="match status" value="3"/>
</dbReference>
<feature type="compositionally biased region" description="Polar residues" evidence="11">
    <location>
        <begin position="3395"/>
        <end position="3404"/>
    </location>
</feature>
<keyword evidence="4" id="KW-0808">Transferase</keyword>
<keyword evidence="9" id="KW-0539">Nucleus</keyword>
<evidence type="ECO:0000256" key="11">
    <source>
        <dbReference type="SAM" id="MobiDB-lite"/>
    </source>
</evidence>
<feature type="region of interest" description="Disordered" evidence="11">
    <location>
        <begin position="1063"/>
        <end position="1091"/>
    </location>
</feature>
<accession>A0ABD3VUF8</accession>
<dbReference type="PROSITE" id="PS50089">
    <property type="entry name" value="ZF_RING_2"/>
    <property type="match status" value="1"/>
</dbReference>
<evidence type="ECO:0000256" key="6">
    <source>
        <dbReference type="ARBA" id="ARBA00022771"/>
    </source>
</evidence>
<feature type="region of interest" description="Disordered" evidence="11">
    <location>
        <begin position="935"/>
        <end position="969"/>
    </location>
</feature>
<keyword evidence="7" id="KW-0862">Zinc</keyword>
<dbReference type="InterPro" id="IPR039396">
    <property type="entry name" value="Deltex_C"/>
</dbReference>
<feature type="compositionally biased region" description="Basic and acidic residues" evidence="11">
    <location>
        <begin position="404"/>
        <end position="424"/>
    </location>
</feature>
<feature type="domain" description="Macro" evidence="13">
    <location>
        <begin position="2927"/>
        <end position="3119"/>
    </location>
</feature>
<sequence length="3598" mass="408285">MAESGERKASSVPNEEDGFAVVEENFESDNASSPGKVCYLKLLIKHAKGVEMEKKAFKCSFHFHAIWNFYNQTDCGRKMLEAILEKHHCCVSLAKDEPFQGLFVFQILNQCFHEKSDVEQFVKVVLNTVKKNAEDELLLSKFPVDPRLHRDVLERVRQTKELNSVWIESGGEQGHEIYMVYLQEHKMIAPQRMLDIVNAIEESFKNHEESVCVDLMWKRVMVHFGYLQKVNHKFPNLMISYDESKNVFVLKGPRDEAKAAADAVLELLETAQHEISEVCFAPECDLSIFSHPKMCAYVKSVIPKVHIFWILNLFKKTIHVFAKDPKQLQGIDEAIKGCVQKKLYPVLKDHSTFYKERARYLEELKEQHTGKLVMHSSAEGLHVTAADDIIEIVDAAIQKIISRERGADQDAHKPENQDKRDRPPFSKSIPARTGGFQDTSDLISMKGIVTERGIKKTISVANTEIFHKLVEKDLEEFKCKGEKLHVIVRAVETETKIGFEVEGSTEKVRDVLQFIKQRIEVEERQLHAQKSIVDSTGATASPEEGNIADPNATGQTESNETADNSCVLKLLIKYLKSVGEDDTIQHQVQCSFDFQAIWNFFNQTDCGRKMLEAILENHHCCVSLAKDEPFQGLFVFQILNQCFHEKSDVEQFVKVVLNTVKKNAEDELLLSKFPVDPRLHRDVLERVRQTKELNSVWIESGGEQGHEIYMVYLQEHKMIAPQRMLDIVNAIEESFKNHEESVCVDLMWKRVMVHFGYLQKVNHKFPNLMISSDESKEFFVLKGARDEAKAAADAVLELLETAQHEISEVTFSPSCQLEIFTHSEMCAYINRAIPKVAVVWLLNPLTKKIHIFAEDPKQLQGIDKAIKGCVQEKLYPVLKDHSTFYKERARYLEELKEQHTGKLVMHSSAEGLHVTAADDIIEIVDAAIQKIISRERGADQDAHKPENQDKRDRPPFSKSIPARTGGFQDTSDLISMKGIVTERGIKKTISVANTEIFHKLVEKDLEEFKCKGEKLHVIVREVETETKIGFEVEGSTEKVRDVLQFIKQRIKVEERQLHAQKSIVDSTGATASPEEGNIADPNATGQTESNETADNSCVLKLLIKYLKSVGEDDTIQHQVQCSFDFQAIWNFFNQTDCGRKMLEAILENHHCCVSLAKDEPFQGLFVFQILNQCFHEKSDVEQFVKVVLNTVKKNAEDELLLSKFPVDPRLHRDVLERVRQTKELNSVWIESGGEQGHEIYMVYLQEHKMIAPQRMLDIVNAIEESFKNHEESVCVNLMWKRVMVHFGYLQKVNHKFPNLMISSDESKEFFVLKGARDEAKAAADAVLELLETAQHEISEVTFSPSCQLEIFTHSEMCAYINRAIPKVAVVWLLNPLTKKIHIFAKDSEQLQGIDKAIKGCVQEKLYPVLKDHSTFYKERARYLEELKEQHTGKLVMHSSAEGLHVTAADDIIEIVDAAIQKIISRERGADQDAHKPENQDKRDRPPFSKSIPARTGGFQDTSDLISMKGIVTERGIKKTISVANTEIFHKLVEKDLEEFKCKGEKLHVIVREVETETKIGFEVEGSTEKVRDVLQFIKQRIEVEERQLHAQKSIVDSTGATASPEEGNIADPNATGQTESNETSDKSCVLKVLIKYLKSLGEDDTIQHQVQCSFDFHAIWNFYNQTDCGRKMLEAILENHHCRVSLAKDEPFQGFFVFQILNQQFHEKSDVEQFVKVVLDTVQKNAEDELLLSKFPVDPRLHRDVLERVRQTKELNSVWIESGGEQGHEIYMVYLQEHKMIAPQRMLDIVNAIEESFKNHEESVCVDLMWKRVMVHFGYLEKVNHKFPNLMISNDESKEFFVLKGARDEAKAAADAVLELLETAQHEISEVTFSPSCQLEIFTHSEMCAYINRAIPKVAVVWLLNPLTKKIHIFAKDSEQLQGIDKAIKGCVQEKLYPVLKDHSTFYKERARYLEELKEQHTGKLVMHSSAEGLHVTAADDIIEIVDAAIQKIISRERGADQDAHKPENQDKRDRPPFSKSIPARTGGFQDTSDLISMKGIVTERGIKKTISVANTEIFHKLVEKDLEEFKCKGEKLHVIVREVETETKIGFEVEGSTEKVRDVLQFIKQRIKVEERQLHAQKSIVDSTGATASPEEGNIADPNATGQTESNETAAKPDDPGHEQREWSYPNGKKIMLVKAKTCDADVIIIPGNSDKDGQSQFGGKKLVKLKVPKWTEGKAKTDLQEEVEQVLKQILEKIVGICIRAVERWKFNTYLKCLLFQIKEYFMRKGSEPCPIECVILLVDDALDYKKAMEIIQESFKLKQDKSEVFASQEILPQEQGPIIKRIRVKVKKGQLHEAQVEVLVNTLDRSLDLTKGVISSSLLDKAGNGIQKELQQYQGKAGFGEVLKTGGGTLPKPCKVIFHGVLYVYEENSDCVKVFQDFIAGCLEDANKKYRSIAFPPIGTGKLRYPKDFVASAMFQSVAKFEEAHPTSKLEEVIFVIYEKDQETLKIFEQMHRKFADASFGKGTEQQGASLSSSETPIPTILKGHFKAVDGTAPSKLKTVVKEPDSPVITQADRSEVKEPVYPVIKSEEKDIAPPKVISSGNMQLKDILEYSEEEKCCFFVYGIDKEGAKKLRRQITSPNVEAKFVYPYETQTALVICQNLKEKDTIMNNVKNKYEVQCVGPQKFQRFTAVVDPVICRKATKMIKVKDLVEIVQKRSGVTIDFNESSIEFKAVTSRQLEIAQECLIAFAKETLEINVQGRFVENSGDFENTEEIENVSQTEFLALKSLEVYSKLTQKFNIKFTHDKETLYVQGDILHLNEEMKKEIEKEITILRGKQKTELTYDPKEITQFRSAVDEAKSDELLLVWDDVNKQVLVYSDSYDDMQKFKHRVEFKMGKKKPTGRSGRRFAEQVDTKPLLSEEESPTKKTIGRSFSWSQDASNVEIFKTLEGIMVKVYKANILRLDVDCIVNAANDNLQHGGGVALVIAKAAGPEIDREGSDILKIRGRIKVGEQCVTTAGNLPYDCIIHTVGPRWSDYYPHDARNRARCEADLFNSIIGCFIEAENCHLKSIALPAISSGIFAVPRDMCTEQYAQAVIHYSKTRTSLVLQEIHFIDMVPDIVNDMQLAFKRHLSCDGNAKHKVNSGDQTPAINNQAGRVHGNNQHDTTPEKNVGAASLKDVRQTEEKQNLLAPVWPKFEEQIVKEKNFHVYRPNENMAVYIYTADITKLTGIAAVVCSDDIRGNGYGAVASALLEIGKSTYKSVKKKAFEKEARFGDVIVTLGGDSNFDLVIHAVVPSFKDKISSQRHRELVQICYDKILNDANNWGKASLAIPFIGTGCAEIGYEGSAKLFLDSLEVFCNRAETLNLKVIYIVDRDKHKTEKIVDVFRKHTDRVRRNLVVTHDKSAWHPSSHTSSVGPQGEMSQVKPKTPVSGALSKEDCHICLNKVKSPKTSRCGHTFCNKCVESKPACPTCGAFHRIIYGDQPEGGEMKVTVLKYSLKGFENRDILKIEYRIPRGKQGPNHPEPGKVFTSLYETAYLPDTTEGRKVCDLLRVAFERRLIFTFRRPSWSVGHVLTWNDIHHKTTVSVHVHPYMSFFFVIYAHGLTKAHLS</sequence>
<dbReference type="EMBL" id="JBJQND010000010">
    <property type="protein sequence ID" value="KAL3865236.1"/>
    <property type="molecule type" value="Genomic_DNA"/>
</dbReference>
<dbReference type="InterPro" id="IPR017907">
    <property type="entry name" value="Znf_RING_CS"/>
</dbReference>
<proteinExistence type="inferred from homology"/>
<evidence type="ECO:0000256" key="8">
    <source>
        <dbReference type="ARBA" id="ARBA00023027"/>
    </source>
</evidence>
<dbReference type="SMART" id="SM00506">
    <property type="entry name" value="A1pp"/>
    <property type="match status" value="3"/>
</dbReference>
<dbReference type="InterPro" id="IPR039399">
    <property type="entry name" value="Deltex_C_sf"/>
</dbReference>
<feature type="region of interest" description="Disordered" evidence="11">
    <location>
        <begin position="1466"/>
        <end position="1500"/>
    </location>
</feature>
<dbReference type="PANTHER" id="PTHR14453:SF102">
    <property type="entry name" value="PROTEIN MONO-ADP-RIBOSYLTRANSFERASE PARP14-LIKE"/>
    <property type="match status" value="1"/>
</dbReference>
<dbReference type="Gene3D" id="3.30.390.130">
    <property type="match status" value="1"/>
</dbReference>
<feature type="compositionally biased region" description="Basic and acidic residues" evidence="11">
    <location>
        <begin position="935"/>
        <end position="955"/>
    </location>
</feature>
<dbReference type="CDD" id="cd02907">
    <property type="entry name" value="Macro_Af1521_BAL-like"/>
    <property type="match status" value="1"/>
</dbReference>
<dbReference type="GO" id="GO:0016757">
    <property type="term" value="F:glycosyltransferase activity"/>
    <property type="evidence" value="ECO:0007669"/>
    <property type="project" value="UniProtKB-KW"/>
</dbReference>
<keyword evidence="6 10" id="KW-0863">Zinc-finger</keyword>
<dbReference type="InterPro" id="IPR002589">
    <property type="entry name" value="Macro_dom"/>
</dbReference>
<dbReference type="InterPro" id="IPR001841">
    <property type="entry name" value="Znf_RING"/>
</dbReference>
<feature type="compositionally biased region" description="Basic and acidic residues" evidence="11">
    <location>
        <begin position="1466"/>
        <end position="1486"/>
    </location>
</feature>
<feature type="region of interest" description="Disordered" evidence="11">
    <location>
        <begin position="1997"/>
        <end position="2031"/>
    </location>
</feature>
<evidence type="ECO:0000256" key="7">
    <source>
        <dbReference type="ARBA" id="ARBA00022833"/>
    </source>
</evidence>
<feature type="domain" description="RING-type" evidence="12">
    <location>
        <begin position="3427"/>
        <end position="3460"/>
    </location>
</feature>
<keyword evidence="3" id="KW-0328">Glycosyltransferase</keyword>
<dbReference type="Proteomes" id="UP001634394">
    <property type="component" value="Unassembled WGS sequence"/>
</dbReference>
<evidence type="ECO:0000256" key="4">
    <source>
        <dbReference type="ARBA" id="ARBA00022679"/>
    </source>
</evidence>
<gene>
    <name evidence="14" type="ORF">ACJMK2_006851</name>
</gene>
<feature type="domain" description="Macro" evidence="13">
    <location>
        <begin position="2318"/>
        <end position="2503"/>
    </location>
</feature>
<dbReference type="PROSITE" id="PS51154">
    <property type="entry name" value="MACRO"/>
    <property type="match status" value="3"/>
</dbReference>
<dbReference type="PANTHER" id="PTHR14453">
    <property type="entry name" value="PARP/ZINC FINGER CCCH TYPE DOMAIN CONTAINING PROTEIN"/>
    <property type="match status" value="1"/>
</dbReference>
<evidence type="ECO:0000256" key="5">
    <source>
        <dbReference type="ARBA" id="ARBA00022723"/>
    </source>
</evidence>
<feature type="region of interest" description="Disordered" evidence="11">
    <location>
        <begin position="404"/>
        <end position="438"/>
    </location>
</feature>
<dbReference type="Gene3D" id="3.30.40.10">
    <property type="entry name" value="Zinc/RING finger domain, C3HC4 (zinc finger)"/>
    <property type="match status" value="1"/>
</dbReference>
<evidence type="ECO:0000259" key="13">
    <source>
        <dbReference type="PROSITE" id="PS51154"/>
    </source>
</evidence>
<feature type="region of interest" description="Disordered" evidence="11">
    <location>
        <begin position="3393"/>
        <end position="3417"/>
    </location>
</feature>
<dbReference type="Pfam" id="PF18102">
    <property type="entry name" value="DTC"/>
    <property type="match status" value="1"/>
</dbReference>
<comment type="similarity">
    <text evidence="2">Belongs to the Deltex family.</text>
</comment>
<feature type="region of interest" description="Disordered" evidence="11">
    <location>
        <begin position="535"/>
        <end position="560"/>
    </location>
</feature>
<comment type="caution">
    <text evidence="14">The sequence shown here is derived from an EMBL/GenBank/DDBJ whole genome shotgun (WGS) entry which is preliminary data.</text>
</comment>
<feature type="region of interest" description="Disordered" evidence="11">
    <location>
        <begin position="2125"/>
        <end position="2169"/>
    </location>
</feature>
<feature type="compositionally biased region" description="Polar residues" evidence="11">
    <location>
        <begin position="2145"/>
        <end position="2154"/>
    </location>
</feature>
<dbReference type="Pfam" id="PF01661">
    <property type="entry name" value="Macro"/>
    <property type="match status" value="3"/>
</dbReference>
<keyword evidence="8" id="KW-0520">NAD</keyword>
<keyword evidence="15" id="KW-1185">Reference proteome</keyword>
<feature type="compositionally biased region" description="Basic and acidic residues" evidence="11">
    <location>
        <begin position="2156"/>
        <end position="2167"/>
    </location>
</feature>
<dbReference type="InterPro" id="IPR013083">
    <property type="entry name" value="Znf_RING/FYVE/PHD"/>
</dbReference>
<dbReference type="InterPro" id="IPR043472">
    <property type="entry name" value="Macro_dom-like"/>
</dbReference>
<dbReference type="PROSITE" id="PS00518">
    <property type="entry name" value="ZF_RING_1"/>
    <property type="match status" value="1"/>
</dbReference>
<feature type="region of interest" description="Disordered" evidence="11">
    <location>
        <begin position="1597"/>
        <end position="1622"/>
    </location>
</feature>
<dbReference type="SUPFAM" id="SSF57850">
    <property type="entry name" value="RING/U-box"/>
    <property type="match status" value="1"/>
</dbReference>
<feature type="region of interest" description="Disordered" evidence="11">
    <location>
        <begin position="2885"/>
        <end position="2912"/>
    </location>
</feature>
<dbReference type="GO" id="GO:0005634">
    <property type="term" value="C:nucleus"/>
    <property type="evidence" value="ECO:0007669"/>
    <property type="project" value="UniProtKB-SubCell"/>
</dbReference>
<name>A0ABD3VUF8_SINWO</name>
<comment type="subcellular location">
    <subcellularLocation>
        <location evidence="1">Nucleus</location>
    </subcellularLocation>
</comment>
<evidence type="ECO:0000256" key="10">
    <source>
        <dbReference type="PROSITE-ProRule" id="PRU00175"/>
    </source>
</evidence>
<feature type="compositionally biased region" description="Basic and acidic residues" evidence="11">
    <location>
        <begin position="1997"/>
        <end position="2017"/>
    </location>
</feature>
<evidence type="ECO:0000313" key="15">
    <source>
        <dbReference type="Proteomes" id="UP001634394"/>
    </source>
</evidence>
<dbReference type="InterPro" id="IPR052056">
    <property type="entry name" value="Mono-ARTD/PARP"/>
</dbReference>
<evidence type="ECO:0000259" key="12">
    <source>
        <dbReference type="PROSITE" id="PS50089"/>
    </source>
</evidence>
<evidence type="ECO:0000256" key="2">
    <source>
        <dbReference type="ARBA" id="ARBA00009413"/>
    </source>
</evidence>